<evidence type="ECO:0000259" key="9">
    <source>
        <dbReference type="PROSITE" id="PS50928"/>
    </source>
</evidence>
<feature type="transmembrane region" description="Helical" evidence="7">
    <location>
        <begin position="189"/>
        <end position="208"/>
    </location>
</feature>
<feature type="compositionally biased region" description="Pro residues" evidence="8">
    <location>
        <begin position="625"/>
        <end position="636"/>
    </location>
</feature>
<feature type="transmembrane region" description="Helical" evidence="7">
    <location>
        <begin position="396"/>
        <end position="417"/>
    </location>
</feature>
<dbReference type="Gene3D" id="1.10.3720.10">
    <property type="entry name" value="MetI-like"/>
    <property type="match status" value="1"/>
</dbReference>
<feature type="transmembrane region" description="Helical" evidence="7">
    <location>
        <begin position="153"/>
        <end position="177"/>
    </location>
</feature>
<dbReference type="RefSeq" id="WP_165343200.1">
    <property type="nucleotide sequence ID" value="NZ_JAAKZX010000138.1"/>
</dbReference>
<dbReference type="Pfam" id="PF00528">
    <property type="entry name" value="BPD_transp_1"/>
    <property type="match status" value="2"/>
</dbReference>
<feature type="transmembrane region" description="Helical" evidence="7">
    <location>
        <begin position="340"/>
        <end position="358"/>
    </location>
</feature>
<reference evidence="10 11" key="1">
    <citation type="submission" date="2020-02" db="EMBL/GenBank/DDBJ databases">
        <title>Whole-genome analyses of novel actinobacteria.</title>
        <authorList>
            <person name="Sahin N."/>
            <person name="Tokatli A."/>
        </authorList>
    </citation>
    <scope>NUCLEOTIDE SEQUENCE [LARGE SCALE GENOMIC DNA]</scope>
    <source>
        <strain evidence="10 11">YC419</strain>
    </source>
</reference>
<dbReference type="PROSITE" id="PS50928">
    <property type="entry name" value="ABC_TM1"/>
    <property type="match status" value="1"/>
</dbReference>
<dbReference type="InterPro" id="IPR035906">
    <property type="entry name" value="MetI-like_sf"/>
</dbReference>
<evidence type="ECO:0000256" key="4">
    <source>
        <dbReference type="ARBA" id="ARBA00022692"/>
    </source>
</evidence>
<evidence type="ECO:0000313" key="11">
    <source>
        <dbReference type="Proteomes" id="UP001518140"/>
    </source>
</evidence>
<feature type="transmembrane region" description="Helical" evidence="7">
    <location>
        <begin position="21"/>
        <end position="39"/>
    </location>
</feature>
<feature type="region of interest" description="Disordered" evidence="8">
    <location>
        <begin position="580"/>
        <end position="651"/>
    </location>
</feature>
<keyword evidence="4 7" id="KW-0812">Transmembrane</keyword>
<keyword evidence="3" id="KW-1003">Cell membrane</keyword>
<protein>
    <submittedName>
        <fullName evidence="10">ABC transporter permease subunit</fullName>
    </submittedName>
</protein>
<feature type="transmembrane region" description="Helical" evidence="7">
    <location>
        <begin position="108"/>
        <end position="132"/>
    </location>
</feature>
<keyword evidence="6 7" id="KW-0472">Membrane</keyword>
<feature type="transmembrane region" description="Helical" evidence="7">
    <location>
        <begin position="292"/>
        <end position="310"/>
    </location>
</feature>
<comment type="similarity">
    <text evidence="7">Belongs to the binding-protein-dependent transport system permease family.</text>
</comment>
<sequence>MSAKSAGPDSRPPRWRAGAGRVVAGTALLTAVALLPWLSGTDPALTVLRARSADADPSPAQLAAVREQLDLDEGPFAHLAQWLGGLPRGDAGTSWVSGEPVLPEVTTAFAVSLTLMLGALVVTVAVAALVCARTLHLGSRRRLRQKRAGTGAAVLAALPKFLLASLLATVCGVWLGWFPSSGWAGPMSMVLPALALGVPSGAVIGGLLDQSLPAAFQEPWARTWHAYGFSPRHIARHALRRTLAGVLPQLLPTVVALVGGAVAVEKIFNIPGLGRLALDAAIAQDLPPLQTATLVLVLLGAAAGLLIQALRRVLLGPALRDGALPALYPPALARRRSTRWVAGFCALALLTLVVAGLLRDPLQVDTAARLLPPSAVHPLGTDSLGRDLLARLGHGALRTAGVALAVTAVSVVLGLLLGMATQVGAGLTEVVSTLPAVLAGLLTTAVTGPSVWGAAGAVCVVAWSPYAAQTAALLEQERASGHLLASLSFGAGPRYLLRHHYLPAVLPSVLRNALLRLPTTVLVLASLGFLGLGEQPPTPEWGRLLSENQPYVELAPWTVLGPACALVLLSVLAVAVSSGSVGVSGSASGRGRSRRRTGRTGRSGGRDVRHEEDVRLEKVVAAGMSPPPGSAPPPPSCRFRRPWPRGWSGWT</sequence>
<gene>
    <name evidence="10" type="ORF">G6048_32625</name>
</gene>
<evidence type="ECO:0000256" key="2">
    <source>
        <dbReference type="ARBA" id="ARBA00022448"/>
    </source>
</evidence>
<evidence type="ECO:0000256" key="6">
    <source>
        <dbReference type="ARBA" id="ARBA00023136"/>
    </source>
</evidence>
<evidence type="ECO:0000256" key="1">
    <source>
        <dbReference type="ARBA" id="ARBA00004651"/>
    </source>
</evidence>
<feature type="domain" description="ABC transmembrane type-1" evidence="9">
    <location>
        <begin position="392"/>
        <end position="578"/>
    </location>
</feature>
<keyword evidence="11" id="KW-1185">Reference proteome</keyword>
<feature type="transmembrane region" description="Helical" evidence="7">
    <location>
        <begin position="554"/>
        <end position="587"/>
    </location>
</feature>
<proteinExistence type="inferred from homology"/>
<feature type="transmembrane region" description="Helical" evidence="7">
    <location>
        <begin position="242"/>
        <end position="264"/>
    </location>
</feature>
<accession>A0ABX0E2R5</accession>
<name>A0ABX0E2R5_9ACTN</name>
<comment type="subcellular location">
    <subcellularLocation>
        <location evidence="1 7">Cell membrane</location>
        <topology evidence="1 7">Multi-pass membrane protein</topology>
    </subcellularLocation>
</comment>
<feature type="compositionally biased region" description="Basic and acidic residues" evidence="8">
    <location>
        <begin position="604"/>
        <end position="618"/>
    </location>
</feature>
<evidence type="ECO:0000256" key="5">
    <source>
        <dbReference type="ARBA" id="ARBA00022989"/>
    </source>
</evidence>
<evidence type="ECO:0000256" key="7">
    <source>
        <dbReference type="RuleBase" id="RU363032"/>
    </source>
</evidence>
<comment type="caution">
    <text evidence="10">The sequence shown here is derived from an EMBL/GenBank/DDBJ whole genome shotgun (WGS) entry which is preliminary data.</text>
</comment>
<keyword evidence="2 7" id="KW-0813">Transport</keyword>
<dbReference type="PANTHER" id="PTHR43386:SF1">
    <property type="entry name" value="D,D-DIPEPTIDE TRANSPORT SYSTEM PERMEASE PROTEIN DDPC-RELATED"/>
    <property type="match status" value="1"/>
</dbReference>
<dbReference type="CDD" id="cd06261">
    <property type="entry name" value="TM_PBP2"/>
    <property type="match status" value="1"/>
</dbReference>
<evidence type="ECO:0000313" key="10">
    <source>
        <dbReference type="EMBL" id="NGO46669.1"/>
    </source>
</evidence>
<dbReference type="InterPro" id="IPR000515">
    <property type="entry name" value="MetI-like"/>
</dbReference>
<dbReference type="SUPFAM" id="SSF161098">
    <property type="entry name" value="MetI-like"/>
    <property type="match status" value="1"/>
</dbReference>
<dbReference type="PANTHER" id="PTHR43386">
    <property type="entry name" value="OLIGOPEPTIDE TRANSPORT SYSTEM PERMEASE PROTEIN APPC"/>
    <property type="match status" value="1"/>
</dbReference>
<organism evidence="10 11">
    <name type="scientific">Streptomyces ureilyticus</name>
    <dbReference type="NCBI Taxonomy" id="1775131"/>
    <lineage>
        <taxon>Bacteria</taxon>
        <taxon>Bacillati</taxon>
        <taxon>Actinomycetota</taxon>
        <taxon>Actinomycetes</taxon>
        <taxon>Kitasatosporales</taxon>
        <taxon>Streptomycetaceae</taxon>
        <taxon>Streptomyces</taxon>
    </lineage>
</organism>
<evidence type="ECO:0000256" key="8">
    <source>
        <dbReference type="SAM" id="MobiDB-lite"/>
    </source>
</evidence>
<dbReference type="InterPro" id="IPR050366">
    <property type="entry name" value="BP-dependent_transpt_permease"/>
</dbReference>
<keyword evidence="5 7" id="KW-1133">Transmembrane helix</keyword>
<dbReference type="Proteomes" id="UP001518140">
    <property type="component" value="Unassembled WGS sequence"/>
</dbReference>
<feature type="compositionally biased region" description="Low complexity" evidence="8">
    <location>
        <begin position="580"/>
        <end position="590"/>
    </location>
</feature>
<evidence type="ECO:0000256" key="3">
    <source>
        <dbReference type="ARBA" id="ARBA00022475"/>
    </source>
</evidence>
<dbReference type="EMBL" id="JAAKZX010000138">
    <property type="protein sequence ID" value="NGO46669.1"/>
    <property type="molecule type" value="Genomic_DNA"/>
</dbReference>